<dbReference type="AlphaFoldDB" id="A0A2D0MWK6"/>
<dbReference type="Proteomes" id="UP000223913">
    <property type="component" value="Unassembled WGS sequence"/>
</dbReference>
<reference evidence="2 3" key="1">
    <citation type="submission" date="2017-10" db="EMBL/GenBank/DDBJ databases">
        <title>The draft genome sequence of Lewinella nigricans NBRC 102662.</title>
        <authorList>
            <person name="Wang K."/>
        </authorList>
    </citation>
    <scope>NUCLEOTIDE SEQUENCE [LARGE SCALE GENOMIC DNA]</scope>
    <source>
        <strain evidence="2 3">NBRC 102662</strain>
    </source>
</reference>
<dbReference type="InterPro" id="IPR036397">
    <property type="entry name" value="RNaseH_sf"/>
</dbReference>
<dbReference type="Gene3D" id="3.30.420.10">
    <property type="entry name" value="Ribonuclease H-like superfamily/Ribonuclease H"/>
    <property type="match status" value="1"/>
</dbReference>
<proteinExistence type="predicted"/>
<keyword evidence="3" id="KW-1185">Reference proteome</keyword>
<evidence type="ECO:0000259" key="1">
    <source>
        <dbReference type="PROSITE" id="PS50994"/>
    </source>
</evidence>
<dbReference type="EMBL" id="PDUD01000085">
    <property type="protein sequence ID" value="PHN00651.1"/>
    <property type="molecule type" value="Genomic_DNA"/>
</dbReference>
<dbReference type="SUPFAM" id="SSF53098">
    <property type="entry name" value="Ribonuclease H-like"/>
    <property type="match status" value="1"/>
</dbReference>
<evidence type="ECO:0000313" key="2">
    <source>
        <dbReference type="EMBL" id="PHN00651.1"/>
    </source>
</evidence>
<name>A0A2D0MWK6_FLAN2</name>
<evidence type="ECO:0000313" key="3">
    <source>
        <dbReference type="Proteomes" id="UP000223913"/>
    </source>
</evidence>
<dbReference type="GO" id="GO:0015074">
    <property type="term" value="P:DNA integration"/>
    <property type="evidence" value="ECO:0007669"/>
    <property type="project" value="InterPro"/>
</dbReference>
<protein>
    <recommendedName>
        <fullName evidence="1">Integrase catalytic domain-containing protein</fullName>
    </recommendedName>
</protein>
<dbReference type="PROSITE" id="PS50994">
    <property type="entry name" value="INTEGRASE"/>
    <property type="match status" value="1"/>
</dbReference>
<comment type="caution">
    <text evidence="2">The sequence shown here is derived from an EMBL/GenBank/DDBJ whole genome shotgun (WGS) entry which is preliminary data.</text>
</comment>
<dbReference type="InterPro" id="IPR012337">
    <property type="entry name" value="RNaseH-like_sf"/>
</dbReference>
<sequence length="663" mass="77632">MQLIGNEIYLSFEDLEDSGISPNTIKQGVRRGFKNWQSIKDPADQRRLLIKYETMSTRYKEMVRKQFGDPRLYLMGKEQEQEEEKTSSKAQELIDMMGYCHHGFFVRQMTPEKAREHARAAAWMEFLIDVRLKIDAQALGYESKAELWGIVVECLEKENLSCLRARHIRSLQMKVKQYKKDGPGSLIHGHRGNQNATKIETEEQKEFLMALMADPHKIPTVMITRLYNREAPKRGWEQITANTARNFLNRPENKIVWTMGRHGKDVWKNKYEPTIRRKRPSAPDAMWIFDGSPLDLYYRKTVKKWNEKKGEWQYKETYYNRMDMMLVIDGHSWRIVGAALSPTETATAVRAAIKRAVQERMVVPVQLQYDQGSGIKAQKWMFKNMGVVTTPTRPYSGKSKVIEPVIGHIQNMILRYFDNWAGMNVRAKRNDSQFNPDFLKENRDKLPDYKELVRQFEDAINVWNNLATKHRESPNVMYAKESVGKSVDAFDFVTMFWQKRNTTYRYRTDGIQLEVNGEKHLFNVTDPDMYRLLVEDDFEVAFDPDCLDFVYLYQDNEPVRDENGEPVMAVATELLPMAVHDLEEGDRTKVNKLLKVRDDLVDDIEEVTGDLKRVTESNLKLGVRSVFKEELNTAETEFKRFRLDIDEDDVDWGRILENEYVGK</sequence>
<accession>A0A2D0MWK6</accession>
<dbReference type="OrthoDB" id="612554at2"/>
<dbReference type="GO" id="GO:0003676">
    <property type="term" value="F:nucleic acid binding"/>
    <property type="evidence" value="ECO:0007669"/>
    <property type="project" value="InterPro"/>
</dbReference>
<feature type="domain" description="Integrase catalytic" evidence="1">
    <location>
        <begin position="279"/>
        <end position="482"/>
    </location>
</feature>
<organism evidence="2 3">
    <name type="scientific">Flavilitoribacter nigricans (strain ATCC 23147 / DSM 23189 / NBRC 102662 / NCIMB 1420 / SS-2)</name>
    <name type="common">Lewinella nigricans</name>
    <dbReference type="NCBI Taxonomy" id="1122177"/>
    <lineage>
        <taxon>Bacteria</taxon>
        <taxon>Pseudomonadati</taxon>
        <taxon>Bacteroidota</taxon>
        <taxon>Saprospiria</taxon>
        <taxon>Saprospirales</taxon>
        <taxon>Lewinellaceae</taxon>
        <taxon>Flavilitoribacter</taxon>
    </lineage>
</organism>
<dbReference type="RefSeq" id="WP_099155924.1">
    <property type="nucleotide sequence ID" value="NZ_PDUD01000085.1"/>
</dbReference>
<gene>
    <name evidence="2" type="ORF">CRP01_41050</name>
</gene>
<dbReference type="InterPro" id="IPR001584">
    <property type="entry name" value="Integrase_cat-core"/>
</dbReference>